<dbReference type="InterPro" id="IPR004716">
    <property type="entry name" value="PTS_IIA_glucitol/sorbitol-sp"/>
</dbReference>
<dbReference type="KEGG" id="xap:XA3_12760"/>
<dbReference type="GO" id="GO:0008982">
    <property type="term" value="F:protein-N(PI)-phosphohistidine-sugar phosphotransferase activity"/>
    <property type="evidence" value="ECO:0007669"/>
    <property type="project" value="InterPro"/>
</dbReference>
<reference evidence="2 3" key="1">
    <citation type="journal article" date="2023" name="Microbiol. Spectr.">
        <title>Symbiosis of Carpenter Bees with Uncharacterized Lactic Acid Bacteria Showing NAD Auxotrophy.</title>
        <authorList>
            <person name="Kawasaki S."/>
            <person name="Ozawa K."/>
            <person name="Mori T."/>
            <person name="Yamamoto A."/>
            <person name="Ito M."/>
            <person name="Ohkuma M."/>
            <person name="Sakamoto M."/>
            <person name="Matsutani M."/>
        </authorList>
    </citation>
    <scope>NUCLEOTIDE SEQUENCE [LARGE SCALE GENOMIC DNA]</scope>
    <source>
        <strain evidence="2 3">XA3</strain>
    </source>
</reference>
<dbReference type="InterPro" id="IPR036665">
    <property type="entry name" value="PTS_IIA_glucitol/sorbitol_sf"/>
</dbReference>
<dbReference type="AlphaFoldDB" id="A0AAU9D906"/>
<sequence length="122" mass="13409">MEFKTKITRIGSDALKAEDQMIVLFGTAVTDEIAEVSLGQEFIDPSTQKKFTIEAGDSILIGSKKYLVNYVGRMTQENMRSIGHVNLIFNTTDNHLASAVYLDGEMDPADISLGTIITYAKS</sequence>
<dbReference type="PANTHER" id="PTHR40398">
    <property type="entry name" value="PTS SYSTEM GLUCITOL/SORBITOL-SPECIFIC EIIA COMPONENT"/>
    <property type="match status" value="1"/>
</dbReference>
<evidence type="ECO:0008006" key="4">
    <source>
        <dbReference type="Google" id="ProtNLM"/>
    </source>
</evidence>
<dbReference type="PROSITE" id="PS51097">
    <property type="entry name" value="PTS_EIIA_TYPE_5"/>
    <property type="match status" value="1"/>
</dbReference>
<organism evidence="2 3">
    <name type="scientific">Xylocopilactobacillus apicola</name>
    <dbReference type="NCBI Taxonomy" id="2932184"/>
    <lineage>
        <taxon>Bacteria</taxon>
        <taxon>Bacillati</taxon>
        <taxon>Bacillota</taxon>
        <taxon>Bacilli</taxon>
        <taxon>Lactobacillales</taxon>
        <taxon>Lactobacillaceae</taxon>
        <taxon>Xylocopilactobacillus</taxon>
    </lineage>
</organism>
<proteinExistence type="predicted"/>
<name>A0AAU9D906_9LACO</name>
<gene>
    <name evidence="2" type="ORF">XA3_12760</name>
</gene>
<dbReference type="GO" id="GO:0005737">
    <property type="term" value="C:cytoplasm"/>
    <property type="evidence" value="ECO:0007669"/>
    <property type="project" value="InterPro"/>
</dbReference>
<dbReference type="SUPFAM" id="SSF141530">
    <property type="entry name" value="PTSIIA/GutA-like"/>
    <property type="match status" value="1"/>
</dbReference>
<keyword evidence="3" id="KW-1185">Reference proteome</keyword>
<dbReference type="Pfam" id="PF03829">
    <property type="entry name" value="PTSIIA_gutA"/>
    <property type="match status" value="1"/>
</dbReference>
<dbReference type="PANTHER" id="PTHR40398:SF1">
    <property type="entry name" value="PTS SYSTEM GLUCITOL_SORBITOL-SPECIFIC EIIA COMPONENT"/>
    <property type="match status" value="1"/>
</dbReference>
<dbReference type="EMBL" id="AP026802">
    <property type="protein sequence ID" value="BDR58835.1"/>
    <property type="molecule type" value="Genomic_DNA"/>
</dbReference>
<dbReference type="Gene3D" id="2.40.33.40">
    <property type="entry name" value="Phosphotransferase system, glucitol/sorbitol-specific IIA component"/>
    <property type="match status" value="1"/>
</dbReference>
<dbReference type="GO" id="GO:0009401">
    <property type="term" value="P:phosphoenolpyruvate-dependent sugar phosphotransferase system"/>
    <property type="evidence" value="ECO:0007669"/>
    <property type="project" value="InterPro"/>
</dbReference>
<dbReference type="GO" id="GO:0016301">
    <property type="term" value="F:kinase activity"/>
    <property type="evidence" value="ECO:0007669"/>
    <property type="project" value="TreeGrafter"/>
</dbReference>
<comment type="caution">
    <text evidence="1">Lacks conserved residue(s) required for the propagation of feature annotation.</text>
</comment>
<dbReference type="RefSeq" id="WP_317634665.1">
    <property type="nucleotide sequence ID" value="NZ_AP026802.1"/>
</dbReference>
<evidence type="ECO:0000313" key="2">
    <source>
        <dbReference type="EMBL" id="BDR58835.1"/>
    </source>
</evidence>
<protein>
    <recommendedName>
        <fullName evidence="4">PTS sorbitol transporter subunit IIA</fullName>
    </recommendedName>
</protein>
<accession>A0AAU9D906</accession>
<evidence type="ECO:0000256" key="1">
    <source>
        <dbReference type="PROSITE-ProRule" id="PRU00420"/>
    </source>
</evidence>
<dbReference type="Proteomes" id="UP001321861">
    <property type="component" value="Chromosome"/>
</dbReference>
<evidence type="ECO:0000313" key="3">
    <source>
        <dbReference type="Proteomes" id="UP001321861"/>
    </source>
</evidence>